<dbReference type="PANTHER" id="PTHR33336:SF3">
    <property type="entry name" value="ABM DOMAIN-CONTAINING PROTEIN"/>
    <property type="match status" value="1"/>
</dbReference>
<feature type="domain" description="ABM" evidence="1">
    <location>
        <begin position="2"/>
        <end position="99"/>
    </location>
</feature>
<dbReference type="InterPro" id="IPR050744">
    <property type="entry name" value="AI-2_Isomerase_LsrG"/>
</dbReference>
<organism evidence="2 3">
    <name type="scientific">Propionivibrio dicarboxylicus</name>
    <dbReference type="NCBI Taxonomy" id="83767"/>
    <lineage>
        <taxon>Bacteria</taxon>
        <taxon>Pseudomonadati</taxon>
        <taxon>Pseudomonadota</taxon>
        <taxon>Betaproteobacteria</taxon>
        <taxon>Rhodocyclales</taxon>
        <taxon>Rhodocyclaceae</taxon>
        <taxon>Propionivibrio</taxon>
    </lineage>
</organism>
<name>A0A1G8KM47_9RHOO</name>
<dbReference type="Gene3D" id="3.30.70.100">
    <property type="match status" value="1"/>
</dbReference>
<dbReference type="GO" id="GO:0004497">
    <property type="term" value="F:monooxygenase activity"/>
    <property type="evidence" value="ECO:0007669"/>
    <property type="project" value="UniProtKB-KW"/>
</dbReference>
<dbReference type="EMBL" id="FNCY01000019">
    <property type="protein sequence ID" value="SDI44503.1"/>
    <property type="molecule type" value="Genomic_DNA"/>
</dbReference>
<keyword evidence="2" id="KW-0560">Oxidoreductase</keyword>
<dbReference type="STRING" id="83767.SAMN05660652_03438"/>
<dbReference type="PANTHER" id="PTHR33336">
    <property type="entry name" value="QUINOL MONOOXYGENASE YGIN-RELATED"/>
    <property type="match status" value="1"/>
</dbReference>
<evidence type="ECO:0000313" key="2">
    <source>
        <dbReference type="EMBL" id="SDI44503.1"/>
    </source>
</evidence>
<gene>
    <name evidence="2" type="ORF">SAMN05660652_03438</name>
</gene>
<sequence>MIYVLARARVRPGCMPLALDCYRQLVPQVLAAEPGCLAYEPTADLDQGLANQEHAPDEILVVEQWRSLDDFHRHLQMPHCLAFRQQIKPYLSAGITVRILQGRLLPCHFPEESHASG</sequence>
<dbReference type="GO" id="GO:0005829">
    <property type="term" value="C:cytosol"/>
    <property type="evidence" value="ECO:0007669"/>
    <property type="project" value="TreeGrafter"/>
</dbReference>
<evidence type="ECO:0000259" key="1">
    <source>
        <dbReference type="PROSITE" id="PS51725"/>
    </source>
</evidence>
<dbReference type="PROSITE" id="PS51725">
    <property type="entry name" value="ABM"/>
    <property type="match status" value="1"/>
</dbReference>
<keyword evidence="2" id="KW-0503">Monooxygenase</keyword>
<evidence type="ECO:0000313" key="3">
    <source>
        <dbReference type="Proteomes" id="UP000198607"/>
    </source>
</evidence>
<keyword evidence="3" id="KW-1185">Reference proteome</keyword>
<protein>
    <submittedName>
        <fullName evidence="2">Quinol monooxygenase YgiN</fullName>
    </submittedName>
</protein>
<dbReference type="InterPro" id="IPR011008">
    <property type="entry name" value="Dimeric_a/b-barrel"/>
</dbReference>
<dbReference type="Pfam" id="PF03992">
    <property type="entry name" value="ABM"/>
    <property type="match status" value="1"/>
</dbReference>
<dbReference type="InterPro" id="IPR007138">
    <property type="entry name" value="ABM_dom"/>
</dbReference>
<accession>A0A1G8KM47</accession>
<proteinExistence type="predicted"/>
<reference evidence="2 3" key="1">
    <citation type="submission" date="2016-10" db="EMBL/GenBank/DDBJ databases">
        <authorList>
            <person name="de Groot N.N."/>
        </authorList>
    </citation>
    <scope>NUCLEOTIDE SEQUENCE [LARGE SCALE GENOMIC DNA]</scope>
    <source>
        <strain evidence="2 3">DSM 5885</strain>
    </source>
</reference>
<dbReference type="SUPFAM" id="SSF54909">
    <property type="entry name" value="Dimeric alpha+beta barrel"/>
    <property type="match status" value="1"/>
</dbReference>
<dbReference type="Proteomes" id="UP000198607">
    <property type="component" value="Unassembled WGS sequence"/>
</dbReference>
<dbReference type="AlphaFoldDB" id="A0A1G8KM47"/>
<dbReference type="RefSeq" id="WP_176785967.1">
    <property type="nucleotide sequence ID" value="NZ_FNCY01000019.1"/>
</dbReference>